<gene>
    <name evidence="2" type="ORF">BCR41DRAFT_418263</name>
</gene>
<dbReference type="Proteomes" id="UP000193648">
    <property type="component" value="Unassembled WGS sequence"/>
</dbReference>
<dbReference type="OrthoDB" id="27842at2759"/>
<accession>A0A1Y2H0S5</accession>
<dbReference type="InterPro" id="IPR036047">
    <property type="entry name" value="F-box-like_dom_sf"/>
</dbReference>
<sequence length="749" mass="83500">MADVLMSRPSSATLDTVSLSKNSITGPFSPSLSFTQQLCVPSSITDSANALILTLKTNRIPTTAAAHGIRQSFDSGGAITSSSDNDLSSSSGDIPSSRPSPLSIPEILQEICLYLDRSALNYASRVSKQFRACSAPLLWTSIPLQAWENKFFQENWHHHGSQILSLHCGPGTDLGRVSLYCRNLVVLDVSRIRNSIKERADANNDNGGRIHRQQSVITTPRTTENGRKPTMTMTMTNHIATTSPPKETYDSFLQMADDLVQVIRANKGLRSLQLEPQGRFPPHLLSALSQLDNLEMLSLNAWRDFQEYSLQLIMEMCPKLFHLSLGENDFTQFTLRALFDSDQSRLHKPKLIGTAPSETHILLERYDDPIKGRNGSAMPQYQDPLEIYSKRAALYTTTFIQDPALDLCPMTPTIAMTRPQDQHHMHQLSMKGQNLPNTLQSQIRSLSLHQAGLRQEFLVNLTRQCPHLQHLSLLDGWGFYPSSRFASILSQVCPNLSKIEFRGQAMDLQDEFFVSLCRHNPQLRWLHAGGTGFTRGALDAVRIHCKDIVSLNLDGTRGIQSPSLDHLLRTCVSLKAISAQGVVLNGRDVGNQGTEMWACRGLETLRLDIEIYAFTPASAVAPTEAELVFDSVKNVRKRVYDQLAALTRLKVLGLGGGHRVGGAEAGIDLTLESGLEALDTLHCLERLDLRRMVKTLGWEDAAWMIEHWPRLCFIDVSKDRASYSRGYEKINKAIEWLSQVRPGMGICLY</sequence>
<dbReference type="RefSeq" id="XP_021885842.1">
    <property type="nucleotide sequence ID" value="XM_022029601.1"/>
</dbReference>
<evidence type="ECO:0000313" key="2">
    <source>
        <dbReference type="EMBL" id="ORZ28157.1"/>
    </source>
</evidence>
<dbReference type="InterPro" id="IPR032675">
    <property type="entry name" value="LRR_dom_sf"/>
</dbReference>
<organism evidence="2 3">
    <name type="scientific">Lobosporangium transversale</name>
    <dbReference type="NCBI Taxonomy" id="64571"/>
    <lineage>
        <taxon>Eukaryota</taxon>
        <taxon>Fungi</taxon>
        <taxon>Fungi incertae sedis</taxon>
        <taxon>Mucoromycota</taxon>
        <taxon>Mortierellomycotina</taxon>
        <taxon>Mortierellomycetes</taxon>
        <taxon>Mortierellales</taxon>
        <taxon>Mortierellaceae</taxon>
        <taxon>Lobosporangium</taxon>
    </lineage>
</organism>
<name>A0A1Y2H0S5_9FUNG</name>
<reference evidence="2 3" key="1">
    <citation type="submission" date="2016-07" db="EMBL/GenBank/DDBJ databases">
        <title>Pervasive Adenine N6-methylation of Active Genes in Fungi.</title>
        <authorList>
            <consortium name="DOE Joint Genome Institute"/>
            <person name="Mondo S.J."/>
            <person name="Dannebaum R.O."/>
            <person name="Kuo R.C."/>
            <person name="Labutti K."/>
            <person name="Haridas S."/>
            <person name="Kuo A."/>
            <person name="Salamov A."/>
            <person name="Ahrendt S.R."/>
            <person name="Lipzen A."/>
            <person name="Sullivan W."/>
            <person name="Andreopoulos W.B."/>
            <person name="Clum A."/>
            <person name="Lindquist E."/>
            <person name="Daum C."/>
            <person name="Ramamoorthy G.K."/>
            <person name="Gryganskyi A."/>
            <person name="Culley D."/>
            <person name="Magnuson J.K."/>
            <person name="James T.Y."/>
            <person name="O'Malley M.A."/>
            <person name="Stajich J.E."/>
            <person name="Spatafora J.W."/>
            <person name="Visel A."/>
            <person name="Grigoriev I.V."/>
        </authorList>
    </citation>
    <scope>NUCLEOTIDE SEQUENCE [LARGE SCALE GENOMIC DNA]</scope>
    <source>
        <strain evidence="2 3">NRRL 3116</strain>
    </source>
</reference>
<protein>
    <recommendedName>
        <fullName evidence="4">F-box domain-containing protein</fullName>
    </recommendedName>
</protein>
<dbReference type="GO" id="GO:0031146">
    <property type="term" value="P:SCF-dependent proteasomal ubiquitin-dependent protein catabolic process"/>
    <property type="evidence" value="ECO:0007669"/>
    <property type="project" value="TreeGrafter"/>
</dbReference>
<dbReference type="GO" id="GO:0019005">
    <property type="term" value="C:SCF ubiquitin ligase complex"/>
    <property type="evidence" value="ECO:0007669"/>
    <property type="project" value="TreeGrafter"/>
</dbReference>
<dbReference type="SUPFAM" id="SSF81383">
    <property type="entry name" value="F-box domain"/>
    <property type="match status" value="1"/>
</dbReference>
<feature type="compositionally biased region" description="Low complexity" evidence="1">
    <location>
        <begin position="81"/>
        <end position="101"/>
    </location>
</feature>
<dbReference type="InParanoid" id="A0A1Y2H0S5"/>
<comment type="caution">
    <text evidence="2">The sequence shown here is derived from an EMBL/GenBank/DDBJ whole genome shotgun (WGS) entry which is preliminary data.</text>
</comment>
<keyword evidence="3" id="KW-1185">Reference proteome</keyword>
<dbReference type="GeneID" id="33571444"/>
<dbReference type="PANTHER" id="PTHR13318:SF190">
    <property type="entry name" value="PARTNER OF PAIRED, ISOFORM B"/>
    <property type="match status" value="1"/>
</dbReference>
<dbReference type="PANTHER" id="PTHR13318">
    <property type="entry name" value="PARTNER OF PAIRED, ISOFORM B-RELATED"/>
    <property type="match status" value="1"/>
</dbReference>
<evidence type="ECO:0000256" key="1">
    <source>
        <dbReference type="SAM" id="MobiDB-lite"/>
    </source>
</evidence>
<dbReference type="AlphaFoldDB" id="A0A1Y2H0S5"/>
<proteinExistence type="predicted"/>
<dbReference type="SUPFAM" id="SSF52047">
    <property type="entry name" value="RNI-like"/>
    <property type="match status" value="1"/>
</dbReference>
<dbReference type="Gene3D" id="3.80.10.10">
    <property type="entry name" value="Ribonuclease Inhibitor"/>
    <property type="match status" value="2"/>
</dbReference>
<evidence type="ECO:0008006" key="4">
    <source>
        <dbReference type="Google" id="ProtNLM"/>
    </source>
</evidence>
<evidence type="ECO:0000313" key="3">
    <source>
        <dbReference type="Proteomes" id="UP000193648"/>
    </source>
</evidence>
<feature type="region of interest" description="Disordered" evidence="1">
    <location>
        <begin position="75"/>
        <end position="101"/>
    </location>
</feature>
<dbReference type="EMBL" id="MCFF01000002">
    <property type="protein sequence ID" value="ORZ28157.1"/>
    <property type="molecule type" value="Genomic_DNA"/>
</dbReference>